<accession>A0ABV2T9R3</accession>
<gene>
    <name evidence="1" type="ORF">ABR189_20480</name>
</gene>
<sequence>MEKITCYIKENSWLARRAARKLGSSQVAMVVGSTIYLYGTTRREFLASQGWVRHEICHVKQFRQYGLLVFLWKYIREYRRVGYYNNRFEVAAREAETNPDILLDVEIV</sequence>
<proteinExistence type="predicted"/>
<dbReference type="Proteomes" id="UP001549749">
    <property type="component" value="Unassembled WGS sequence"/>
</dbReference>
<dbReference type="RefSeq" id="WP_354662340.1">
    <property type="nucleotide sequence ID" value="NZ_JBEXAC010000002.1"/>
</dbReference>
<dbReference type="EMBL" id="JBEXAC010000002">
    <property type="protein sequence ID" value="MET6999778.1"/>
    <property type="molecule type" value="Genomic_DNA"/>
</dbReference>
<evidence type="ECO:0000313" key="1">
    <source>
        <dbReference type="EMBL" id="MET6999778.1"/>
    </source>
</evidence>
<comment type="caution">
    <text evidence="1">The sequence shown here is derived from an EMBL/GenBank/DDBJ whole genome shotgun (WGS) entry which is preliminary data.</text>
</comment>
<evidence type="ECO:0000313" key="2">
    <source>
        <dbReference type="Proteomes" id="UP001549749"/>
    </source>
</evidence>
<protein>
    <submittedName>
        <fullName evidence="1">DUF4157 domain-containing protein</fullName>
    </submittedName>
</protein>
<reference evidence="1 2" key="1">
    <citation type="submission" date="2024-06" db="EMBL/GenBank/DDBJ databases">
        <title>Chitinophaga defluvii sp. nov., isolated from municipal sewage.</title>
        <authorList>
            <person name="Zhang L."/>
        </authorList>
    </citation>
    <scope>NUCLEOTIDE SEQUENCE [LARGE SCALE GENOMIC DNA]</scope>
    <source>
        <strain evidence="1 2">H8</strain>
    </source>
</reference>
<name>A0ABV2T9R3_9BACT</name>
<organism evidence="1 2">
    <name type="scientific">Chitinophaga defluvii</name>
    <dbReference type="NCBI Taxonomy" id="3163343"/>
    <lineage>
        <taxon>Bacteria</taxon>
        <taxon>Pseudomonadati</taxon>
        <taxon>Bacteroidota</taxon>
        <taxon>Chitinophagia</taxon>
        <taxon>Chitinophagales</taxon>
        <taxon>Chitinophagaceae</taxon>
        <taxon>Chitinophaga</taxon>
    </lineage>
</organism>
<keyword evidence="2" id="KW-1185">Reference proteome</keyword>